<evidence type="ECO:0000313" key="9">
    <source>
        <dbReference type="EMBL" id="KAJ8034852.1"/>
    </source>
</evidence>
<dbReference type="EMBL" id="JAIZAY010000010">
    <property type="protein sequence ID" value="KAJ8034852.1"/>
    <property type="molecule type" value="Genomic_DNA"/>
</dbReference>
<comment type="similarity">
    <text evidence="2">Belongs to the mitochondrion-specific ribosomal protein mL40 family.</text>
</comment>
<keyword evidence="4 9" id="KW-0689">Ribosomal protein</keyword>
<keyword evidence="5" id="KW-0496">Mitochondrion</keyword>
<evidence type="ECO:0000313" key="10">
    <source>
        <dbReference type="Proteomes" id="UP001152320"/>
    </source>
</evidence>
<evidence type="ECO:0000256" key="3">
    <source>
        <dbReference type="ARBA" id="ARBA00022946"/>
    </source>
</evidence>
<dbReference type="GO" id="GO:0005762">
    <property type="term" value="C:mitochondrial large ribosomal subunit"/>
    <property type="evidence" value="ECO:0007669"/>
    <property type="project" value="InterPro"/>
</dbReference>
<dbReference type="AlphaFoldDB" id="A0A9Q1BY45"/>
<evidence type="ECO:0000256" key="2">
    <source>
        <dbReference type="ARBA" id="ARBA00009360"/>
    </source>
</evidence>
<proteinExistence type="inferred from homology"/>
<dbReference type="OrthoDB" id="5977625at2759"/>
<keyword evidence="3" id="KW-0809">Transit peptide</keyword>
<dbReference type="Pfam" id="PF09812">
    <property type="entry name" value="MRP-L28"/>
    <property type="match status" value="1"/>
</dbReference>
<keyword evidence="6" id="KW-0687">Ribonucleoprotein</keyword>
<dbReference type="PANTHER" id="PTHR13359:SF2">
    <property type="entry name" value="LARGE RIBOSOMAL SUBUNIT PROTEIN ML40"/>
    <property type="match status" value="1"/>
</dbReference>
<evidence type="ECO:0000256" key="4">
    <source>
        <dbReference type="ARBA" id="ARBA00022980"/>
    </source>
</evidence>
<gene>
    <name evidence="9" type="ORF">HOLleu_21863</name>
</gene>
<reference evidence="9" key="1">
    <citation type="submission" date="2021-10" db="EMBL/GenBank/DDBJ databases">
        <title>Tropical sea cucumber genome reveals ecological adaptation and Cuvierian tubules defense mechanism.</title>
        <authorList>
            <person name="Chen T."/>
        </authorList>
    </citation>
    <scope>NUCLEOTIDE SEQUENCE</scope>
    <source>
        <strain evidence="9">Nanhai2018</strain>
        <tissue evidence="9">Muscle</tissue>
    </source>
</reference>
<evidence type="ECO:0000256" key="5">
    <source>
        <dbReference type="ARBA" id="ARBA00023128"/>
    </source>
</evidence>
<sequence length="205" mass="24303">MDFCTLNTGKLAWRSAGYGRVFQQFQPTRGFFTRYGGLSFQVTQNLGAEPPKKKKKIDPKQEQLRQHRYIKRLRKLQYKMGKAELKPIDELKIDRSLLDASRKRAVPEISEEEQEKRALLQKEWSKYRFDQHVKETRLIEDFLKSQEKALKELRSESEELYQQAIKVDNSLFPYEAIGPTYTPPIKDFEKTSLDGEYIDLTRQYK</sequence>
<accession>A0A9Q1BY45</accession>
<comment type="subcellular location">
    <subcellularLocation>
        <location evidence="1">Mitochondrion</location>
    </subcellularLocation>
</comment>
<organism evidence="9 10">
    <name type="scientific">Holothuria leucospilota</name>
    <name type="common">Black long sea cucumber</name>
    <name type="synonym">Mertensiothuria leucospilota</name>
    <dbReference type="NCBI Taxonomy" id="206669"/>
    <lineage>
        <taxon>Eukaryota</taxon>
        <taxon>Metazoa</taxon>
        <taxon>Echinodermata</taxon>
        <taxon>Eleutherozoa</taxon>
        <taxon>Echinozoa</taxon>
        <taxon>Holothuroidea</taxon>
        <taxon>Aspidochirotacea</taxon>
        <taxon>Aspidochirotida</taxon>
        <taxon>Holothuriidae</taxon>
        <taxon>Holothuria</taxon>
    </lineage>
</organism>
<comment type="caution">
    <text evidence="9">The sequence shown here is derived from an EMBL/GenBank/DDBJ whole genome shotgun (WGS) entry which is preliminary data.</text>
</comment>
<dbReference type="FunFam" id="6.10.250.3440:FF:000001">
    <property type="entry name" value="Mitochondrial ribosomal protein L40"/>
    <property type="match status" value="1"/>
</dbReference>
<dbReference type="Proteomes" id="UP001152320">
    <property type="component" value="Chromosome 10"/>
</dbReference>
<evidence type="ECO:0000256" key="6">
    <source>
        <dbReference type="ARBA" id="ARBA00023274"/>
    </source>
</evidence>
<dbReference type="InterPro" id="IPR039145">
    <property type="entry name" value="Ribosomal_mL40_metazoa/plant"/>
</dbReference>
<name>A0A9Q1BY45_HOLLE</name>
<dbReference type="Gene3D" id="6.10.250.3440">
    <property type="match status" value="1"/>
</dbReference>
<protein>
    <recommendedName>
        <fullName evidence="7">Large ribosomal subunit protein mL40</fullName>
    </recommendedName>
    <alternativeName>
        <fullName evidence="8">39S ribosomal protein L40, mitochondrial</fullName>
    </alternativeName>
</protein>
<evidence type="ECO:0000256" key="1">
    <source>
        <dbReference type="ARBA" id="ARBA00004173"/>
    </source>
</evidence>
<dbReference type="InterPro" id="IPR019192">
    <property type="entry name" value="Ribosomal_mL40"/>
</dbReference>
<evidence type="ECO:0000256" key="7">
    <source>
        <dbReference type="ARBA" id="ARBA00035192"/>
    </source>
</evidence>
<keyword evidence="10" id="KW-1185">Reference proteome</keyword>
<evidence type="ECO:0000256" key="8">
    <source>
        <dbReference type="ARBA" id="ARBA00083752"/>
    </source>
</evidence>
<dbReference type="PANTHER" id="PTHR13359">
    <property type="entry name" value="39S RIBOSOMAL PROTEIN L40, MITOCHONDRIAL"/>
    <property type="match status" value="1"/>
</dbReference>